<organism evidence="2 3">
    <name type="scientific">Erythranthe guttata</name>
    <name type="common">Yellow monkey flower</name>
    <name type="synonym">Mimulus guttatus</name>
    <dbReference type="NCBI Taxonomy" id="4155"/>
    <lineage>
        <taxon>Eukaryota</taxon>
        <taxon>Viridiplantae</taxon>
        <taxon>Streptophyta</taxon>
        <taxon>Embryophyta</taxon>
        <taxon>Tracheophyta</taxon>
        <taxon>Spermatophyta</taxon>
        <taxon>Magnoliopsida</taxon>
        <taxon>eudicotyledons</taxon>
        <taxon>Gunneridae</taxon>
        <taxon>Pentapetalae</taxon>
        <taxon>asterids</taxon>
        <taxon>lamiids</taxon>
        <taxon>Lamiales</taxon>
        <taxon>Phrymaceae</taxon>
        <taxon>Erythranthe</taxon>
    </lineage>
</organism>
<dbReference type="PANTHER" id="PTHR38926">
    <property type="entry name" value="F-BOX DOMAIN CONTAINING PROTEIN, EXPRESSED"/>
    <property type="match status" value="1"/>
</dbReference>
<dbReference type="SUPFAM" id="SSF52047">
    <property type="entry name" value="RNI-like"/>
    <property type="match status" value="1"/>
</dbReference>
<dbReference type="OMA" id="SICEGCL"/>
<dbReference type="InterPro" id="IPR006553">
    <property type="entry name" value="Leu-rich_rpt_Cys-con_subtyp"/>
</dbReference>
<dbReference type="PANTHER" id="PTHR38926:SF5">
    <property type="entry name" value="F-BOX AND LEUCINE-RICH REPEAT PROTEIN 6"/>
    <property type="match status" value="1"/>
</dbReference>
<evidence type="ECO:0000313" key="2">
    <source>
        <dbReference type="EMBL" id="EYU35350.1"/>
    </source>
</evidence>
<evidence type="ECO:0000313" key="3">
    <source>
        <dbReference type="Proteomes" id="UP000030748"/>
    </source>
</evidence>
<proteinExistence type="predicted"/>
<feature type="domain" description="F-box" evidence="1">
    <location>
        <begin position="34"/>
        <end position="69"/>
    </location>
</feature>
<dbReference type="EMBL" id="KI630626">
    <property type="protein sequence ID" value="EYU35350.1"/>
    <property type="molecule type" value="Genomic_DNA"/>
</dbReference>
<sequence>MDDEKRSQINATKSGRLATADAGSGAADWAELTNECLVNIFSRLSFEERWRGAMRVCKAWNQVCQDPCLNSVIDLDYHFDSAGELPRFWNPEFERRIDNMLRSVVVSSAGCLSQIRLRHCSDRSLSLVAKMCPNLEVLSIKSSPNVTDATMDEIAHRCPKIKELDISYCYEISHKSLIVIGSNCLNLRKLKRNLLNWLDPSQHIGTVPNEYLNACPQNGDSEAAAISKFMPRLLHLELCFSKMTAKGLALISEGCQNLEHLDLSGCANVTSRDIAKAVLSLKKLKTIKKPNFYIPRSVYNAERYGHWNMYDERFQTDVFRI</sequence>
<reference evidence="2 3" key="1">
    <citation type="journal article" date="2013" name="Proc. Natl. Acad. Sci. U.S.A.">
        <title>Fine-scale variation in meiotic recombination in Mimulus inferred from population shotgun sequencing.</title>
        <authorList>
            <person name="Hellsten U."/>
            <person name="Wright K.M."/>
            <person name="Jenkins J."/>
            <person name="Shu S."/>
            <person name="Yuan Y."/>
            <person name="Wessler S.R."/>
            <person name="Schmutz J."/>
            <person name="Willis J.H."/>
            <person name="Rokhsar D.S."/>
        </authorList>
    </citation>
    <scope>NUCLEOTIDE SEQUENCE [LARGE SCALE GENOMIC DNA]</scope>
    <source>
        <strain evidence="3">cv. DUN x IM62</strain>
    </source>
</reference>
<dbReference type="SMART" id="SM00367">
    <property type="entry name" value="LRR_CC"/>
    <property type="match status" value="3"/>
</dbReference>
<dbReference type="InterPro" id="IPR032675">
    <property type="entry name" value="LRR_dom_sf"/>
</dbReference>
<evidence type="ECO:0000259" key="1">
    <source>
        <dbReference type="Pfam" id="PF12937"/>
    </source>
</evidence>
<keyword evidence="3" id="KW-1185">Reference proteome</keyword>
<dbReference type="Gene3D" id="3.80.10.10">
    <property type="entry name" value="Ribonuclease Inhibitor"/>
    <property type="match status" value="1"/>
</dbReference>
<dbReference type="KEGG" id="egt:105960256"/>
<dbReference type="SUPFAM" id="SSF81383">
    <property type="entry name" value="F-box domain"/>
    <property type="match status" value="1"/>
</dbReference>
<dbReference type="InterPro" id="IPR036047">
    <property type="entry name" value="F-box-like_dom_sf"/>
</dbReference>
<name>A0A022R8X9_ERYGU</name>
<protein>
    <recommendedName>
        <fullName evidence="1">F-box domain-containing protein</fullName>
    </recommendedName>
</protein>
<dbReference type="eggNOG" id="KOG1947">
    <property type="taxonomic scope" value="Eukaryota"/>
</dbReference>
<dbReference type="Gene3D" id="1.20.1280.50">
    <property type="match status" value="1"/>
</dbReference>
<dbReference type="STRING" id="4155.A0A022R8X9"/>
<dbReference type="Pfam" id="PF12937">
    <property type="entry name" value="F-box-like"/>
    <property type="match status" value="1"/>
</dbReference>
<accession>A0A022R8X9</accession>
<dbReference type="Proteomes" id="UP000030748">
    <property type="component" value="Unassembled WGS sequence"/>
</dbReference>
<dbReference type="AlphaFoldDB" id="A0A022R8X9"/>
<dbReference type="InterPro" id="IPR001810">
    <property type="entry name" value="F-box_dom"/>
</dbReference>
<gene>
    <name evidence="2" type="ORF">MIMGU_mgv1a010121mg</name>
</gene>
<dbReference type="OrthoDB" id="550575at2759"/>
<dbReference type="PhylomeDB" id="A0A022R8X9"/>